<keyword evidence="6" id="KW-0997">Cell inner membrane</keyword>
<dbReference type="AlphaFoldDB" id="A0A7W6BM80"/>
<evidence type="ECO:0000256" key="6">
    <source>
        <dbReference type="ARBA" id="ARBA00022519"/>
    </source>
</evidence>
<evidence type="ECO:0000313" key="11">
    <source>
        <dbReference type="EMBL" id="MBB3927707.1"/>
    </source>
</evidence>
<evidence type="ECO:0000256" key="7">
    <source>
        <dbReference type="ARBA" id="ARBA00022692"/>
    </source>
</evidence>
<name>A0A7W6BM80_9SPHN</name>
<gene>
    <name evidence="11" type="ORF">GGR43_003440</name>
</gene>
<keyword evidence="12" id="KW-1185">Reference proteome</keyword>
<comment type="similarity">
    <text evidence="2">Belongs to the GSP N family.</text>
</comment>
<dbReference type="InterPro" id="IPR022792">
    <property type="entry name" value="T2SS_protein-GspN"/>
</dbReference>
<evidence type="ECO:0000256" key="8">
    <source>
        <dbReference type="ARBA" id="ARBA00022927"/>
    </source>
</evidence>
<proteinExistence type="inferred from homology"/>
<reference evidence="11 12" key="1">
    <citation type="submission" date="2020-08" db="EMBL/GenBank/DDBJ databases">
        <title>Genomic Encyclopedia of Type Strains, Phase IV (KMG-IV): sequencing the most valuable type-strain genomes for metagenomic binning, comparative biology and taxonomic classification.</title>
        <authorList>
            <person name="Goeker M."/>
        </authorList>
    </citation>
    <scope>NUCLEOTIDE SEQUENCE [LARGE SCALE GENOMIC DNA]</scope>
    <source>
        <strain evidence="11 12">DSM 26189</strain>
    </source>
</reference>
<dbReference type="Proteomes" id="UP000571950">
    <property type="component" value="Unassembled WGS sequence"/>
</dbReference>
<dbReference type="RefSeq" id="WP_188073168.1">
    <property type="nucleotide sequence ID" value="NZ_BSPS01000046.1"/>
</dbReference>
<dbReference type="EMBL" id="JACIDT010000014">
    <property type="protein sequence ID" value="MBB3927707.1"/>
    <property type="molecule type" value="Genomic_DNA"/>
</dbReference>
<keyword evidence="7" id="KW-0812">Transmembrane</keyword>
<evidence type="ECO:0000256" key="1">
    <source>
        <dbReference type="ARBA" id="ARBA00004533"/>
    </source>
</evidence>
<dbReference type="Pfam" id="PF01203">
    <property type="entry name" value="T2SSN"/>
    <property type="match status" value="1"/>
</dbReference>
<keyword evidence="9" id="KW-0472">Membrane</keyword>
<evidence type="ECO:0000256" key="9">
    <source>
        <dbReference type="ARBA" id="ARBA00023136"/>
    </source>
</evidence>
<evidence type="ECO:0000256" key="4">
    <source>
        <dbReference type="ARBA" id="ARBA00022448"/>
    </source>
</evidence>
<keyword evidence="8" id="KW-0653">Protein transport</keyword>
<evidence type="ECO:0000256" key="2">
    <source>
        <dbReference type="ARBA" id="ARBA00007208"/>
    </source>
</evidence>
<dbReference type="GO" id="GO:0005886">
    <property type="term" value="C:plasma membrane"/>
    <property type="evidence" value="ECO:0007669"/>
    <property type="project" value="UniProtKB-SubCell"/>
</dbReference>
<evidence type="ECO:0000313" key="12">
    <source>
        <dbReference type="Proteomes" id="UP000571950"/>
    </source>
</evidence>
<comment type="subcellular location">
    <subcellularLocation>
        <location evidence="1">Cell inner membrane</location>
    </subcellularLocation>
</comment>
<keyword evidence="4" id="KW-0813">Transport</keyword>
<dbReference type="GO" id="GO:0015627">
    <property type="term" value="C:type II protein secretion system complex"/>
    <property type="evidence" value="ECO:0007669"/>
    <property type="project" value="InterPro"/>
</dbReference>
<accession>A0A7W6BM80</accession>
<evidence type="ECO:0000256" key="5">
    <source>
        <dbReference type="ARBA" id="ARBA00022475"/>
    </source>
</evidence>
<keyword evidence="5" id="KW-1003">Cell membrane</keyword>
<organism evidence="11 12">
    <name type="scientific">Sphingobium jiangsuense</name>
    <dbReference type="NCBI Taxonomy" id="870476"/>
    <lineage>
        <taxon>Bacteria</taxon>
        <taxon>Pseudomonadati</taxon>
        <taxon>Pseudomonadota</taxon>
        <taxon>Alphaproteobacteria</taxon>
        <taxon>Sphingomonadales</taxon>
        <taxon>Sphingomonadaceae</taxon>
        <taxon>Sphingobium</taxon>
    </lineage>
</organism>
<evidence type="ECO:0000256" key="3">
    <source>
        <dbReference type="ARBA" id="ARBA00021563"/>
    </source>
</evidence>
<sequence length="240" mass="24936">MIRVLSLSRRAVLLLGVACLLALAAFFPLRIALDLAGLGAHGVTARQVRGSIWQGGIDGLMLGPVGLGDVRAAVAPGPLLLGRIRLDLSREGEGDALRGAWVSGFNHKGIADVTGSMAAGGLFPALPVSLLEWQDVTVEFAGDACARAEGRLRVRLNGPYAGLTLSQGLEGPATCDGAAVLFPLVSQTGMERLSLRIDRDGRYSARIAVKRAKDGDGAALAAAGLRAQGEDYVLSLEGRM</sequence>
<comment type="caution">
    <text evidence="11">The sequence shown here is derived from an EMBL/GenBank/DDBJ whole genome shotgun (WGS) entry which is preliminary data.</text>
</comment>
<dbReference type="GO" id="GO:0015628">
    <property type="term" value="P:protein secretion by the type II secretion system"/>
    <property type="evidence" value="ECO:0007669"/>
    <property type="project" value="InterPro"/>
</dbReference>
<evidence type="ECO:0000256" key="10">
    <source>
        <dbReference type="ARBA" id="ARBA00030772"/>
    </source>
</evidence>
<protein>
    <recommendedName>
        <fullName evidence="3">Type II secretion system protein N</fullName>
    </recommendedName>
    <alternativeName>
        <fullName evidence="10">General secretion pathway protein N</fullName>
    </alternativeName>
</protein>